<evidence type="ECO:0000256" key="2">
    <source>
        <dbReference type="ARBA" id="ARBA00022475"/>
    </source>
</evidence>
<feature type="transmembrane region" description="Helical" evidence="9">
    <location>
        <begin position="277"/>
        <end position="296"/>
    </location>
</feature>
<feature type="transmembrane region" description="Helical" evidence="9">
    <location>
        <begin position="178"/>
        <end position="199"/>
    </location>
</feature>
<evidence type="ECO:0000256" key="4">
    <source>
        <dbReference type="ARBA" id="ARBA00022692"/>
    </source>
</evidence>
<evidence type="ECO:0000256" key="3">
    <source>
        <dbReference type="ARBA" id="ARBA00022679"/>
    </source>
</evidence>
<evidence type="ECO:0000256" key="8">
    <source>
        <dbReference type="ARBA" id="ARBA00047690"/>
    </source>
</evidence>
<accession>A0A1S2VL16</accession>
<dbReference type="GO" id="GO:0006784">
    <property type="term" value="P:heme A biosynthetic process"/>
    <property type="evidence" value="ECO:0007669"/>
    <property type="project" value="TreeGrafter"/>
</dbReference>
<dbReference type="GO" id="GO:0048034">
    <property type="term" value="P:heme O biosynthetic process"/>
    <property type="evidence" value="ECO:0007669"/>
    <property type="project" value="UniProtKB-UniRule"/>
</dbReference>
<dbReference type="PROSITE" id="PS00943">
    <property type="entry name" value="UBIA"/>
    <property type="match status" value="1"/>
</dbReference>
<evidence type="ECO:0000256" key="7">
    <source>
        <dbReference type="ARBA" id="ARBA00023136"/>
    </source>
</evidence>
<comment type="function">
    <text evidence="9">Converts heme B (protoheme IX) to heme O by substitution of the vinyl group on carbon 2 of heme B porphyrin ring with a hydroxyethyl farnesyl side group.</text>
</comment>
<dbReference type="HAMAP" id="MF_00154">
    <property type="entry name" value="CyoE_CtaB"/>
    <property type="match status" value="1"/>
</dbReference>
<keyword evidence="11" id="KW-1185">Reference proteome</keyword>
<dbReference type="UniPathway" id="UPA00834">
    <property type="reaction ID" value="UER00712"/>
</dbReference>
<feature type="transmembrane region" description="Helical" evidence="9">
    <location>
        <begin position="21"/>
        <end position="43"/>
    </location>
</feature>
<comment type="subcellular location">
    <subcellularLocation>
        <location evidence="9">Cell membrane</location>
        <topology evidence="9">Multi-pass membrane protein</topology>
    </subcellularLocation>
    <subcellularLocation>
        <location evidence="1">Membrane</location>
        <topology evidence="1">Multi-pass membrane protein</topology>
    </subcellularLocation>
</comment>
<protein>
    <recommendedName>
        <fullName evidence="9">Protoheme IX farnesyltransferase</fullName>
        <ecNumber evidence="9">2.5.1.141</ecNumber>
    </recommendedName>
    <alternativeName>
        <fullName evidence="9">Heme B farnesyltransferase</fullName>
    </alternativeName>
    <alternativeName>
        <fullName evidence="9">Heme O synthase</fullName>
    </alternativeName>
</protein>
<keyword evidence="4 9" id="KW-0812">Transmembrane</keyword>
<comment type="catalytic activity">
    <reaction evidence="8 9">
        <text>heme b + (2E,6E)-farnesyl diphosphate + H2O = Fe(II)-heme o + diphosphate</text>
        <dbReference type="Rhea" id="RHEA:28070"/>
        <dbReference type="ChEBI" id="CHEBI:15377"/>
        <dbReference type="ChEBI" id="CHEBI:33019"/>
        <dbReference type="ChEBI" id="CHEBI:60344"/>
        <dbReference type="ChEBI" id="CHEBI:60530"/>
        <dbReference type="ChEBI" id="CHEBI:175763"/>
        <dbReference type="EC" id="2.5.1.141"/>
    </reaction>
</comment>
<keyword evidence="7 9" id="KW-0472">Membrane</keyword>
<dbReference type="EC" id="2.5.1.141" evidence="9"/>
<dbReference type="InterPro" id="IPR006369">
    <property type="entry name" value="Protohaem_IX_farnesylTrfase"/>
</dbReference>
<feature type="transmembrane region" description="Helical" evidence="9">
    <location>
        <begin position="55"/>
        <end position="76"/>
    </location>
</feature>
<evidence type="ECO:0000256" key="9">
    <source>
        <dbReference type="HAMAP-Rule" id="MF_00154"/>
    </source>
</evidence>
<dbReference type="NCBIfam" id="TIGR01473">
    <property type="entry name" value="cyoE_ctaB"/>
    <property type="match status" value="1"/>
</dbReference>
<feature type="transmembrane region" description="Helical" evidence="9">
    <location>
        <begin position="150"/>
        <end position="172"/>
    </location>
</feature>
<keyword evidence="3 9" id="KW-0808">Transferase</keyword>
<feature type="transmembrane region" description="Helical" evidence="9">
    <location>
        <begin position="219"/>
        <end position="238"/>
    </location>
</feature>
<comment type="similarity">
    <text evidence="9">Belongs to the UbiA prenyltransferase family. Protoheme IX farnesyltransferase subfamily.</text>
</comment>
<dbReference type="Gene3D" id="1.10.357.140">
    <property type="entry name" value="UbiA prenyltransferase"/>
    <property type="match status" value="1"/>
</dbReference>
<name>A0A1S2VL16_9BACT</name>
<feature type="transmembrane region" description="Helical" evidence="9">
    <location>
        <begin position="244"/>
        <end position="265"/>
    </location>
</feature>
<keyword evidence="6 9" id="KW-0350">Heme biosynthesis</keyword>
<comment type="pathway">
    <text evidence="9">Porphyrin-containing compound metabolism; heme O biosynthesis; heme O from protoheme: step 1/1.</text>
</comment>
<gene>
    <name evidence="9" type="primary">ctaB</name>
    <name evidence="10" type="ORF">BLX24_11870</name>
</gene>
<comment type="caution">
    <text evidence="10">The sequence shown here is derived from an EMBL/GenBank/DDBJ whole genome shotgun (WGS) entry which is preliminary data.</text>
</comment>
<evidence type="ECO:0000256" key="6">
    <source>
        <dbReference type="ARBA" id="ARBA00023133"/>
    </source>
</evidence>
<keyword evidence="2 9" id="KW-1003">Cell membrane</keyword>
<dbReference type="CDD" id="cd13957">
    <property type="entry name" value="PT_UbiA_Cox10"/>
    <property type="match status" value="1"/>
</dbReference>
<dbReference type="PANTHER" id="PTHR43448">
    <property type="entry name" value="PROTOHEME IX FARNESYLTRANSFERASE, MITOCHONDRIAL"/>
    <property type="match status" value="1"/>
</dbReference>
<dbReference type="Proteomes" id="UP000181790">
    <property type="component" value="Unassembled WGS sequence"/>
</dbReference>
<dbReference type="GO" id="GO:0005886">
    <property type="term" value="C:plasma membrane"/>
    <property type="evidence" value="ECO:0007669"/>
    <property type="project" value="UniProtKB-SubCell"/>
</dbReference>
<organism evidence="10 11">
    <name type="scientific">Arsenicibacter rosenii</name>
    <dbReference type="NCBI Taxonomy" id="1750698"/>
    <lineage>
        <taxon>Bacteria</taxon>
        <taxon>Pseudomonadati</taxon>
        <taxon>Bacteroidota</taxon>
        <taxon>Cytophagia</taxon>
        <taxon>Cytophagales</taxon>
        <taxon>Spirosomataceae</taxon>
        <taxon>Arsenicibacter</taxon>
    </lineage>
</organism>
<dbReference type="PANTHER" id="PTHR43448:SF2">
    <property type="entry name" value="PROTOHEME IX FARNESYLTRANSFERASE, MITOCHONDRIAL"/>
    <property type="match status" value="1"/>
</dbReference>
<comment type="miscellaneous">
    <text evidence="9">Carbon 2 of the heme B porphyrin ring is defined according to the Fischer nomenclature.</text>
</comment>
<feature type="transmembrane region" description="Helical" evidence="9">
    <location>
        <begin position="126"/>
        <end position="143"/>
    </location>
</feature>
<evidence type="ECO:0000313" key="10">
    <source>
        <dbReference type="EMBL" id="OIN58915.1"/>
    </source>
</evidence>
<dbReference type="GO" id="GO:0008495">
    <property type="term" value="F:protoheme IX farnesyltransferase activity"/>
    <property type="evidence" value="ECO:0007669"/>
    <property type="project" value="UniProtKB-UniRule"/>
</dbReference>
<dbReference type="RefSeq" id="WP_071503366.1">
    <property type="nucleotide sequence ID" value="NZ_MORL01000005.1"/>
</dbReference>
<dbReference type="AlphaFoldDB" id="A0A1S2VL16"/>
<dbReference type="InterPro" id="IPR030470">
    <property type="entry name" value="UbiA_prenylTrfase_CS"/>
</dbReference>
<dbReference type="EMBL" id="MORL01000005">
    <property type="protein sequence ID" value="OIN58915.1"/>
    <property type="molecule type" value="Genomic_DNA"/>
</dbReference>
<dbReference type="InterPro" id="IPR044878">
    <property type="entry name" value="UbiA_sf"/>
</dbReference>
<dbReference type="Pfam" id="PF01040">
    <property type="entry name" value="UbiA"/>
    <property type="match status" value="1"/>
</dbReference>
<evidence type="ECO:0000256" key="1">
    <source>
        <dbReference type="ARBA" id="ARBA00004141"/>
    </source>
</evidence>
<dbReference type="OrthoDB" id="9814417at2"/>
<dbReference type="InterPro" id="IPR000537">
    <property type="entry name" value="UbiA_prenyltransferase"/>
</dbReference>
<reference evidence="10 11" key="1">
    <citation type="submission" date="2016-10" db="EMBL/GenBank/DDBJ databases">
        <title>Arsenicibacter rosenii gen. nov., sp. nov., an efficient arsenic-methylating bacterium isolated from an arsenic-contaminated paddy soil.</title>
        <authorList>
            <person name="Huang K."/>
        </authorList>
    </citation>
    <scope>NUCLEOTIDE SEQUENCE [LARGE SCALE GENOMIC DNA]</scope>
    <source>
        <strain evidence="10 11">SM-1</strain>
    </source>
</reference>
<proteinExistence type="inferred from homology"/>
<feature type="transmembrane region" description="Helical" evidence="9">
    <location>
        <begin position="102"/>
        <end position="120"/>
    </location>
</feature>
<keyword evidence="5 9" id="KW-1133">Transmembrane helix</keyword>
<evidence type="ECO:0000313" key="11">
    <source>
        <dbReference type="Proteomes" id="UP000181790"/>
    </source>
</evidence>
<sequence>MITVEEQVESSRQKWRAKFKAYIELLKLRLAVIVGLSGALGYMLGVEQEYSPGMILLFSVSGLMITGAANATNQVLEIELDRMMKRTGQRPLPSGRLSKRNALWFAAILLFGGILIQALYYNPLTAAISFISYLLYSFAYTPLKRVGPIAVFVGAIPGGLPPLIGIVAAKGVIDLEAIVLFAVQFVWQFPHFWAIAWVLDEDYKKAGFRLLPLNRPKSLETALIVMVFTLVLLPLGILPTQFGFTGQLAAWVTTICGIAFLYLNLRLVRQGTDKNALVLMFGSFLYLPIVQIVYVLDKI</sequence>
<evidence type="ECO:0000256" key="5">
    <source>
        <dbReference type="ARBA" id="ARBA00022989"/>
    </source>
</evidence>